<protein>
    <submittedName>
        <fullName evidence="1">Uncharacterized protein</fullName>
    </submittedName>
</protein>
<gene>
    <name evidence="1" type="ORF">M153_15180003</name>
</gene>
<feature type="non-terminal residue" evidence="1">
    <location>
        <position position="1"/>
    </location>
</feature>
<evidence type="ECO:0000313" key="1">
    <source>
        <dbReference type="EMBL" id="KRH93106.1"/>
    </source>
</evidence>
<sequence>KSEPIPKERKGYLFKAAAIEVFPEDQTSEPQEEAKQSINL</sequence>
<reference evidence="1 2" key="1">
    <citation type="submission" date="2015-07" db="EMBL/GenBank/DDBJ databases">
        <title>The genome of Pseudoloma neurophilia, a relevant intracellular parasite of the zebrafish.</title>
        <authorList>
            <person name="Ndikumana S."/>
            <person name="Pelin A."/>
            <person name="Sanders J."/>
            <person name="Corradi N."/>
        </authorList>
    </citation>
    <scope>NUCLEOTIDE SEQUENCE [LARGE SCALE GENOMIC DNA]</scope>
    <source>
        <strain evidence="1 2">MK1</strain>
    </source>
</reference>
<dbReference type="AlphaFoldDB" id="A0A0R0LUM6"/>
<dbReference type="VEuPathDB" id="MicrosporidiaDB:M153_15180003"/>
<organism evidence="1 2">
    <name type="scientific">Pseudoloma neurophilia</name>
    <dbReference type="NCBI Taxonomy" id="146866"/>
    <lineage>
        <taxon>Eukaryota</taxon>
        <taxon>Fungi</taxon>
        <taxon>Fungi incertae sedis</taxon>
        <taxon>Microsporidia</taxon>
        <taxon>Pseudoloma</taxon>
    </lineage>
</organism>
<evidence type="ECO:0000313" key="2">
    <source>
        <dbReference type="Proteomes" id="UP000051530"/>
    </source>
</evidence>
<dbReference type="Proteomes" id="UP000051530">
    <property type="component" value="Unassembled WGS sequence"/>
</dbReference>
<keyword evidence="2" id="KW-1185">Reference proteome</keyword>
<name>A0A0R0LUM6_9MICR</name>
<dbReference type="EMBL" id="LGUB01000489">
    <property type="protein sequence ID" value="KRH93106.1"/>
    <property type="molecule type" value="Genomic_DNA"/>
</dbReference>
<proteinExistence type="predicted"/>
<accession>A0A0R0LUM6</accession>
<comment type="caution">
    <text evidence="1">The sequence shown here is derived from an EMBL/GenBank/DDBJ whole genome shotgun (WGS) entry which is preliminary data.</text>
</comment>